<dbReference type="GO" id="GO:0005886">
    <property type="term" value="C:plasma membrane"/>
    <property type="evidence" value="ECO:0007669"/>
    <property type="project" value="TreeGrafter"/>
</dbReference>
<dbReference type="Proteomes" id="UP000035352">
    <property type="component" value="Chromosome"/>
</dbReference>
<dbReference type="FunFam" id="3.30.70.270:FF:000001">
    <property type="entry name" value="Diguanylate cyclase domain protein"/>
    <property type="match status" value="1"/>
</dbReference>
<dbReference type="STRING" id="413882.AAW51_1350"/>
<dbReference type="NCBIfam" id="TIGR00254">
    <property type="entry name" value="GGDEF"/>
    <property type="match status" value="1"/>
</dbReference>
<dbReference type="PANTHER" id="PTHR45138:SF9">
    <property type="entry name" value="DIGUANYLATE CYCLASE DGCM-RELATED"/>
    <property type="match status" value="1"/>
</dbReference>
<accession>A0A0G3BL02</accession>
<gene>
    <name evidence="4" type="ORF">AAW51_1350</name>
</gene>
<evidence type="ECO:0000256" key="2">
    <source>
        <dbReference type="ARBA" id="ARBA00034247"/>
    </source>
</evidence>
<name>A0A0G3BL02_9BURK</name>
<evidence type="ECO:0000256" key="1">
    <source>
        <dbReference type="ARBA" id="ARBA00012528"/>
    </source>
</evidence>
<dbReference type="EC" id="2.7.7.65" evidence="1"/>
<dbReference type="Gene3D" id="3.30.70.270">
    <property type="match status" value="1"/>
</dbReference>
<dbReference type="KEGG" id="pbh:AAW51_1350"/>
<evidence type="ECO:0000313" key="4">
    <source>
        <dbReference type="EMBL" id="AKJ28041.1"/>
    </source>
</evidence>
<dbReference type="InterPro" id="IPR029787">
    <property type="entry name" value="Nucleotide_cyclase"/>
</dbReference>
<dbReference type="GO" id="GO:0052621">
    <property type="term" value="F:diguanylate cyclase activity"/>
    <property type="evidence" value="ECO:0007669"/>
    <property type="project" value="UniProtKB-EC"/>
</dbReference>
<proteinExistence type="predicted"/>
<dbReference type="Pfam" id="PF00990">
    <property type="entry name" value="GGDEF"/>
    <property type="match status" value="1"/>
</dbReference>
<dbReference type="RefSeq" id="WP_238947779.1">
    <property type="nucleotide sequence ID" value="NZ_CP011371.1"/>
</dbReference>
<dbReference type="EMBL" id="CP011371">
    <property type="protein sequence ID" value="AKJ28041.1"/>
    <property type="molecule type" value="Genomic_DNA"/>
</dbReference>
<dbReference type="GO" id="GO:0043709">
    <property type="term" value="P:cell adhesion involved in single-species biofilm formation"/>
    <property type="evidence" value="ECO:0007669"/>
    <property type="project" value="TreeGrafter"/>
</dbReference>
<dbReference type="InterPro" id="IPR050469">
    <property type="entry name" value="Diguanylate_Cyclase"/>
</dbReference>
<dbReference type="InterPro" id="IPR000160">
    <property type="entry name" value="GGDEF_dom"/>
</dbReference>
<dbReference type="AlphaFoldDB" id="A0A0G3BL02"/>
<dbReference type="SMART" id="SM00267">
    <property type="entry name" value="GGDEF"/>
    <property type="match status" value="1"/>
</dbReference>
<sequence>MDLRKLQLEQALTLLQQGRYPLPPRVEGNGEAWLQAVLDGLCDLSLRDALTGLTNRRHFRAVLEREIDRVARTGESALLLILDIDHFKRINDTYGHESGDQVIQAVGVRLSDSVRPMDTVARYGGEEFAIMLPNCQPTFGSAVAERVRVAIEAQPVKLTSGHEVHITASVGGAYAPQWVRSSASLWMERADLQLYCAKTEGRNRVCLEQAAISSVSAEEKGMLFGLGAHHSDAQDASDE</sequence>
<feature type="domain" description="GGDEF" evidence="3">
    <location>
        <begin position="75"/>
        <end position="210"/>
    </location>
</feature>
<dbReference type="PANTHER" id="PTHR45138">
    <property type="entry name" value="REGULATORY COMPONENTS OF SENSORY TRANSDUCTION SYSTEM"/>
    <property type="match status" value="1"/>
</dbReference>
<organism evidence="4 5">
    <name type="scientific">Caldimonas brevitalea</name>
    <dbReference type="NCBI Taxonomy" id="413882"/>
    <lineage>
        <taxon>Bacteria</taxon>
        <taxon>Pseudomonadati</taxon>
        <taxon>Pseudomonadota</taxon>
        <taxon>Betaproteobacteria</taxon>
        <taxon>Burkholderiales</taxon>
        <taxon>Sphaerotilaceae</taxon>
        <taxon>Caldimonas</taxon>
    </lineage>
</organism>
<evidence type="ECO:0000259" key="3">
    <source>
        <dbReference type="PROSITE" id="PS50887"/>
    </source>
</evidence>
<dbReference type="SUPFAM" id="SSF55073">
    <property type="entry name" value="Nucleotide cyclase"/>
    <property type="match status" value="1"/>
</dbReference>
<reference evidence="4 5" key="1">
    <citation type="submission" date="2015-05" db="EMBL/GenBank/DDBJ databases">
        <authorList>
            <person name="Tang B."/>
            <person name="Yu Y."/>
        </authorList>
    </citation>
    <scope>NUCLEOTIDE SEQUENCE [LARGE SCALE GENOMIC DNA]</scope>
    <source>
        <strain evidence="4 5">DSM 7029</strain>
    </source>
</reference>
<dbReference type="InterPro" id="IPR043128">
    <property type="entry name" value="Rev_trsase/Diguanyl_cyclase"/>
</dbReference>
<dbReference type="PROSITE" id="PS50887">
    <property type="entry name" value="GGDEF"/>
    <property type="match status" value="1"/>
</dbReference>
<keyword evidence="5" id="KW-1185">Reference proteome</keyword>
<dbReference type="GO" id="GO:1902201">
    <property type="term" value="P:negative regulation of bacterial-type flagellum-dependent cell motility"/>
    <property type="evidence" value="ECO:0007669"/>
    <property type="project" value="TreeGrafter"/>
</dbReference>
<comment type="catalytic activity">
    <reaction evidence="2">
        <text>2 GTP = 3',3'-c-di-GMP + 2 diphosphate</text>
        <dbReference type="Rhea" id="RHEA:24898"/>
        <dbReference type="ChEBI" id="CHEBI:33019"/>
        <dbReference type="ChEBI" id="CHEBI:37565"/>
        <dbReference type="ChEBI" id="CHEBI:58805"/>
        <dbReference type="EC" id="2.7.7.65"/>
    </reaction>
</comment>
<dbReference type="CDD" id="cd01949">
    <property type="entry name" value="GGDEF"/>
    <property type="match status" value="1"/>
</dbReference>
<evidence type="ECO:0000313" key="5">
    <source>
        <dbReference type="Proteomes" id="UP000035352"/>
    </source>
</evidence>
<protein>
    <recommendedName>
        <fullName evidence="1">diguanylate cyclase</fullName>
        <ecNumber evidence="1">2.7.7.65</ecNumber>
    </recommendedName>
</protein>